<dbReference type="OrthoDB" id="9803863at2"/>
<dbReference type="eggNOG" id="COG5492">
    <property type="taxonomic scope" value="Bacteria"/>
</dbReference>
<comment type="function">
    <text evidence="4">Catalyzes the hydrolysis of a non-reducing terminal alpha-L-arabinopyranosidic linkage in ginsenoside Rb2 (alpha-L-arabinopyranosyl-(1-&gt;6)-alpha-D-glucopyranosyl) to release alpha-D-glucopyranosyl (Rd). It is not able to hydrolyze alpha-L-arabinofuranosyl-(1-&gt;6)-alpha-D-glucopyranosyl (Rc).</text>
</comment>
<dbReference type="Pfam" id="PF14310">
    <property type="entry name" value="Fn3-like"/>
    <property type="match status" value="1"/>
</dbReference>
<dbReference type="Gene3D" id="3.40.50.1700">
    <property type="entry name" value="Glycoside hydrolase family 3 C-terminal domain"/>
    <property type="match status" value="1"/>
</dbReference>
<dbReference type="Gene3D" id="2.60.40.1080">
    <property type="match status" value="1"/>
</dbReference>
<proteinExistence type="inferred from homology"/>
<name>A0A073BDL9_9PSEU</name>
<dbReference type="Pfam" id="PF00933">
    <property type="entry name" value="Glyco_hydro_3"/>
    <property type="match status" value="1"/>
</dbReference>
<dbReference type="InterPro" id="IPR008964">
    <property type="entry name" value="Invasin/intimin_cell_adhesion"/>
</dbReference>
<sequence length="918" mass="100798">MEIREGSVRRKRKRTRRALLAVITGLAVAGPLAAVPQVAAADTPVYLDPSYSPAERAADLVSRMTLEEKAAQLNSSQAPAIPRLGVRAYGWWNEAIHGVSREQTVDNDEPPDLVNTTSYPVSLSMGSTWNPELMHRVADQISSEAREVVRDNLLDLNFYSPTVNLSRDPRWGRNDETYSEDPVLTSRIASQYVNGMEGKDLNGQLRPESGGYLKTSTTLKHFAANNSEYNRTTGTSDMDERTLREYYLKQFESVIQQSDPASIMTSYNRVNGVPASASTHLMDELARKTFGFDGFFTSDCDSVYEIQHGHHWQPPGREEPLDHIERNAYANAAGVDLNCNRGLHDEHNFGNTLPTAVQQGVETEKGVYTEEFIDASLVRLFTVRIQLGEFDDPQQNPWVQQARARVPQGSWENSDANGAVTQTPERLALAREAAGEAIVLLRNSERPGGALLPLSVPDSGPFRVAVIGDQAATDDMYLGGYSSVQESSGKANNVNVHKGVQQAIQAINLQARVDHLPGSAADDPNEPNADSIAEAAQYDAVIVHATTDGETAREEKDREDLRLPGPQTELIKEVAARNPNTVVYLETVGQVDVTEFESAVPAILWSSYNGQRKGEAFADVLLGKRNPSGHLPFTWYREESQLPPIGDYRIRDGEGAPGRTYMYFDGPVSYPFGHGLSYTEFEYSNIQVDRHDANPDDVVTVTAQVTNTGQVAGSDVVQLYAATPDAPSSAERPDKRLVDFRKVTLQPNETKTVEFPVRVADLAFFNPESGKYEVDEGRYEFQLAASSADREVQQRAEVQVSGVLQPVLQTVSATPDEAGEQTHNDAAQVVFPSGAVVLPRLTVGMSDGTLYGHGQDADIPAGMTVEYRSNRPEVVSVDPDGTIRTRGAGVATVTAIVRHNGTERTTDFVIRVQEDHRR</sequence>
<accession>A0A073BDL9</accession>
<dbReference type="Pfam" id="PF01915">
    <property type="entry name" value="Glyco_hydro_3_C"/>
    <property type="match status" value="1"/>
</dbReference>
<dbReference type="SUPFAM" id="SSF51445">
    <property type="entry name" value="(Trans)glycosidases"/>
    <property type="match status" value="1"/>
</dbReference>
<dbReference type="InterPro" id="IPR044993">
    <property type="entry name" value="BXL"/>
</dbReference>
<organism evidence="8 9">
    <name type="scientific">Saccharopolyspora rectivirgula</name>
    <dbReference type="NCBI Taxonomy" id="28042"/>
    <lineage>
        <taxon>Bacteria</taxon>
        <taxon>Bacillati</taxon>
        <taxon>Actinomycetota</taxon>
        <taxon>Actinomycetes</taxon>
        <taxon>Pseudonocardiales</taxon>
        <taxon>Pseudonocardiaceae</taxon>
        <taxon>Saccharopolyspora</taxon>
    </lineage>
</organism>
<protein>
    <recommendedName>
        <fullName evidence="5">Exo-alpha-(1-&gt;6)-L-arabinopyranosidase</fullName>
    </recommendedName>
</protein>
<dbReference type="Proteomes" id="UP000031419">
    <property type="component" value="Unassembled WGS sequence"/>
</dbReference>
<evidence type="ECO:0000313" key="8">
    <source>
        <dbReference type="EMBL" id="KEI45874.1"/>
    </source>
</evidence>
<dbReference type="GO" id="GO:0031222">
    <property type="term" value="P:arabinan catabolic process"/>
    <property type="evidence" value="ECO:0007669"/>
    <property type="project" value="TreeGrafter"/>
</dbReference>
<evidence type="ECO:0000313" key="9">
    <source>
        <dbReference type="Proteomes" id="UP000031419"/>
    </source>
</evidence>
<keyword evidence="9" id="KW-1185">Reference proteome</keyword>
<dbReference type="EMBL" id="JNVU01000005">
    <property type="protein sequence ID" value="KEI45874.1"/>
    <property type="molecule type" value="Genomic_DNA"/>
</dbReference>
<dbReference type="PROSITE" id="PS51318">
    <property type="entry name" value="TAT"/>
    <property type="match status" value="1"/>
</dbReference>
<dbReference type="SMART" id="SM01217">
    <property type="entry name" value="Fn3_like"/>
    <property type="match status" value="1"/>
</dbReference>
<dbReference type="SUPFAM" id="SSF52279">
    <property type="entry name" value="Beta-D-glucan exohydrolase, C-terminal domain"/>
    <property type="match status" value="1"/>
</dbReference>
<dbReference type="InterPro" id="IPR002772">
    <property type="entry name" value="Glyco_hydro_3_C"/>
</dbReference>
<dbReference type="Gene3D" id="3.20.20.300">
    <property type="entry name" value="Glycoside hydrolase, family 3, N-terminal domain"/>
    <property type="match status" value="1"/>
</dbReference>
<reference evidence="8 9" key="1">
    <citation type="submission" date="2014-06" db="EMBL/GenBank/DDBJ databases">
        <title>Saccharopolyspora rectivirgula DSM-43113 Genome sequencing.</title>
        <authorList>
            <person name="Barrera C."/>
            <person name="Millon L."/>
            <person name="Rognon B."/>
            <person name="Zaugg C."/>
            <person name="Monod M."/>
        </authorList>
    </citation>
    <scope>NUCLEOTIDE SEQUENCE [LARGE SCALE GENOMIC DNA]</scope>
    <source>
        <strain evidence="8 9">DSM 43113</strain>
    </source>
</reference>
<evidence type="ECO:0000256" key="4">
    <source>
        <dbReference type="ARBA" id="ARBA00058905"/>
    </source>
</evidence>
<dbReference type="PRINTS" id="PR00133">
    <property type="entry name" value="GLHYDRLASE3"/>
</dbReference>
<feature type="chain" id="PRO_5038457197" description="Exo-alpha-(1-&gt;6)-L-arabinopyranosidase" evidence="6">
    <location>
        <begin position="30"/>
        <end position="918"/>
    </location>
</feature>
<keyword evidence="3 8" id="KW-0378">Hydrolase</keyword>
<dbReference type="InterPro" id="IPR013783">
    <property type="entry name" value="Ig-like_fold"/>
</dbReference>
<dbReference type="InterPro" id="IPR001764">
    <property type="entry name" value="Glyco_hydro_3_N"/>
</dbReference>
<comment type="similarity">
    <text evidence="1">Belongs to the glycosyl hydrolase 3 family.</text>
</comment>
<dbReference type="GO" id="GO:0045493">
    <property type="term" value="P:xylan catabolic process"/>
    <property type="evidence" value="ECO:0007669"/>
    <property type="project" value="InterPro"/>
</dbReference>
<evidence type="ECO:0000256" key="2">
    <source>
        <dbReference type="ARBA" id="ARBA00022729"/>
    </source>
</evidence>
<dbReference type="GO" id="GO:0046556">
    <property type="term" value="F:alpha-L-arabinofuranosidase activity"/>
    <property type="evidence" value="ECO:0007669"/>
    <property type="project" value="TreeGrafter"/>
</dbReference>
<dbReference type="PANTHER" id="PTHR42721:SF3">
    <property type="entry name" value="BETA-D-XYLOSIDASE 5-RELATED"/>
    <property type="match status" value="1"/>
</dbReference>
<evidence type="ECO:0000256" key="6">
    <source>
        <dbReference type="SAM" id="SignalP"/>
    </source>
</evidence>
<dbReference type="InterPro" id="IPR036881">
    <property type="entry name" value="Glyco_hydro_3_C_sf"/>
</dbReference>
<feature type="domain" description="Fibronectin type III-like" evidence="7">
    <location>
        <begin position="715"/>
        <end position="787"/>
    </location>
</feature>
<evidence type="ECO:0000259" key="7">
    <source>
        <dbReference type="SMART" id="SM01217"/>
    </source>
</evidence>
<evidence type="ECO:0000256" key="5">
    <source>
        <dbReference type="ARBA" id="ARBA00074219"/>
    </source>
</evidence>
<dbReference type="STRING" id="28042.GU90_01340"/>
<dbReference type="InterPro" id="IPR006311">
    <property type="entry name" value="TAT_signal"/>
</dbReference>
<comment type="caution">
    <text evidence="8">The sequence shown here is derived from an EMBL/GenBank/DDBJ whole genome shotgun (WGS) entry which is preliminary data.</text>
</comment>
<dbReference type="SUPFAM" id="SSF49373">
    <property type="entry name" value="Invasin/intimin cell-adhesion fragments"/>
    <property type="match status" value="1"/>
</dbReference>
<dbReference type="AlphaFoldDB" id="A0A073BDL9"/>
<dbReference type="InterPro" id="IPR017853">
    <property type="entry name" value="GH"/>
</dbReference>
<dbReference type="GO" id="GO:0009044">
    <property type="term" value="F:xylan 1,4-beta-xylosidase activity"/>
    <property type="evidence" value="ECO:0007669"/>
    <property type="project" value="InterPro"/>
</dbReference>
<dbReference type="eggNOG" id="COG1472">
    <property type="taxonomic scope" value="Bacteria"/>
</dbReference>
<evidence type="ECO:0000256" key="1">
    <source>
        <dbReference type="ARBA" id="ARBA00005336"/>
    </source>
</evidence>
<dbReference type="PANTHER" id="PTHR42721">
    <property type="entry name" value="SUGAR HYDROLASE-RELATED"/>
    <property type="match status" value="1"/>
</dbReference>
<evidence type="ECO:0000256" key="3">
    <source>
        <dbReference type="ARBA" id="ARBA00022801"/>
    </source>
</evidence>
<dbReference type="Gene3D" id="2.60.40.10">
    <property type="entry name" value="Immunoglobulins"/>
    <property type="match status" value="1"/>
</dbReference>
<gene>
    <name evidence="8" type="ORF">GU90_01340</name>
</gene>
<dbReference type="FunFam" id="2.60.40.10:FF:000495">
    <property type="entry name" value="Periplasmic beta-glucosidase"/>
    <property type="match status" value="1"/>
</dbReference>
<keyword evidence="2 6" id="KW-0732">Signal</keyword>
<dbReference type="InterPro" id="IPR036962">
    <property type="entry name" value="Glyco_hydro_3_N_sf"/>
</dbReference>
<dbReference type="InterPro" id="IPR026891">
    <property type="entry name" value="Fn3-like"/>
</dbReference>
<dbReference type="GO" id="GO:0008422">
    <property type="term" value="F:beta-glucosidase activity"/>
    <property type="evidence" value="ECO:0007669"/>
    <property type="project" value="UniProtKB-ARBA"/>
</dbReference>
<feature type="signal peptide" evidence="6">
    <location>
        <begin position="1"/>
        <end position="29"/>
    </location>
</feature>